<dbReference type="AlphaFoldDB" id="A0A6S7KK13"/>
<name>A0A6S7KK13_PARCT</name>
<gene>
    <name evidence="1" type="ORF">PACLA_8A068055</name>
</gene>
<feature type="non-terminal residue" evidence="1">
    <location>
        <position position="177"/>
    </location>
</feature>
<comment type="caution">
    <text evidence="1">The sequence shown here is derived from an EMBL/GenBank/DDBJ whole genome shotgun (WGS) entry which is preliminary data.</text>
</comment>
<organism evidence="1 2">
    <name type="scientific">Paramuricea clavata</name>
    <name type="common">Red gorgonian</name>
    <name type="synonym">Violescent sea-whip</name>
    <dbReference type="NCBI Taxonomy" id="317549"/>
    <lineage>
        <taxon>Eukaryota</taxon>
        <taxon>Metazoa</taxon>
        <taxon>Cnidaria</taxon>
        <taxon>Anthozoa</taxon>
        <taxon>Octocorallia</taxon>
        <taxon>Malacalcyonacea</taxon>
        <taxon>Plexauridae</taxon>
        <taxon>Paramuricea</taxon>
    </lineage>
</organism>
<evidence type="ECO:0000313" key="2">
    <source>
        <dbReference type="Proteomes" id="UP001152795"/>
    </source>
</evidence>
<proteinExistence type="predicted"/>
<protein>
    <submittedName>
        <fullName evidence="1">Uncharacterized protein</fullName>
    </submittedName>
</protein>
<keyword evidence="2" id="KW-1185">Reference proteome</keyword>
<evidence type="ECO:0000313" key="1">
    <source>
        <dbReference type="EMBL" id="CAB4027632.1"/>
    </source>
</evidence>
<accession>A0A6S7KK13</accession>
<reference evidence="1" key="1">
    <citation type="submission" date="2020-04" db="EMBL/GenBank/DDBJ databases">
        <authorList>
            <person name="Alioto T."/>
            <person name="Alioto T."/>
            <person name="Gomez Garrido J."/>
        </authorList>
    </citation>
    <scope>NUCLEOTIDE SEQUENCE</scope>
    <source>
        <strain evidence="1">A484AB</strain>
    </source>
</reference>
<dbReference type="Proteomes" id="UP001152795">
    <property type="component" value="Unassembled WGS sequence"/>
</dbReference>
<feature type="non-terminal residue" evidence="1">
    <location>
        <position position="1"/>
    </location>
</feature>
<dbReference type="EMBL" id="CACRXK020014923">
    <property type="protein sequence ID" value="CAB4027632.1"/>
    <property type="molecule type" value="Genomic_DNA"/>
</dbReference>
<sequence>ISASAVTLVCVLFIFNVLVHKTVGRPLNASYKLFKYKNLLQTAKEINDIADETIEEFEREKLIVNEKKIRVFLKPLTKVTADIKKQPNATHFLNDLMLLRYKVIDLILTVKYVERHLHNDIPQSNNTKTRQASGPPYQTPSNISLGNKIVSLLQCFRQELFYSARFYQDKVKELKNA</sequence>